<keyword evidence="1" id="KW-0812">Transmembrane</keyword>
<dbReference type="AlphaFoldDB" id="H8K4E0"/>
<evidence type="ECO:0000256" key="1">
    <source>
        <dbReference type="SAM" id="Phobius"/>
    </source>
</evidence>
<dbReference type="EMBL" id="CP003334">
    <property type="protein sequence ID" value="AFC69384.1"/>
    <property type="molecule type" value="Genomic_DNA"/>
</dbReference>
<reference evidence="3" key="1">
    <citation type="submission" date="2012-02" db="EMBL/GenBank/DDBJ databases">
        <title>Complete genome sequence of Candidatus Rickettsia amblyommii strain GAT-30V.</title>
        <authorList>
            <person name="Johnson S.L."/>
            <person name="Munk A.C."/>
            <person name="Han S."/>
            <person name="Bruce D.C."/>
            <person name="Dasch G.A."/>
        </authorList>
    </citation>
    <scope>NUCLEOTIDE SEQUENCE [LARGE SCALE GENOMIC DNA]</scope>
    <source>
        <strain evidence="3">GAT-30V</strain>
    </source>
</reference>
<accession>H8K4E0</accession>
<name>H8K4E0_RICAG</name>
<dbReference type="HOGENOM" id="CLU_2467010_0_0_5"/>
<dbReference type="Proteomes" id="UP000008005">
    <property type="component" value="Chromosome"/>
</dbReference>
<reference evidence="2 3" key="2">
    <citation type="journal article" date="2016" name="Int. J. Syst. Evol. Microbiol.">
        <title>Rickettsia amblyommatis sp. nov., a spotted fever group Rickettsia associated with multiple species of Amblyomma ticks in North, Central and South America.</title>
        <authorList>
            <person name="Karpathy S.E."/>
            <person name="Slater K.S."/>
            <person name="Goldsmith C.S."/>
            <person name="Nicholson W.L."/>
            <person name="Paddock C.D."/>
        </authorList>
    </citation>
    <scope>NUCLEOTIDE SEQUENCE [LARGE SCALE GENOMIC DNA]</scope>
    <source>
        <strain evidence="2 3">GAT-30V</strain>
    </source>
</reference>
<evidence type="ECO:0000313" key="3">
    <source>
        <dbReference type="Proteomes" id="UP000008005"/>
    </source>
</evidence>
<sequence length="88" mass="10098">MELQLQEHLLPLLHPLQDLPVKPMVQQEPQKQQQELLQLLHHSLRLHLLLLVLLPNSGRLVATSASFTTAALYGVCYIFLCNGFRSFR</sequence>
<evidence type="ECO:0000313" key="2">
    <source>
        <dbReference type="EMBL" id="AFC69384.1"/>
    </source>
</evidence>
<feature type="transmembrane region" description="Helical" evidence="1">
    <location>
        <begin position="60"/>
        <end position="80"/>
    </location>
</feature>
<protein>
    <submittedName>
        <fullName evidence="2">Uncharacterized protein</fullName>
    </submittedName>
</protein>
<organism evidence="2 3">
    <name type="scientific">Rickettsia amblyommatis (strain GAT-30V)</name>
    <name type="common">Rickettsia amblyommii</name>
    <dbReference type="NCBI Taxonomy" id="1105111"/>
    <lineage>
        <taxon>Bacteria</taxon>
        <taxon>Pseudomonadati</taxon>
        <taxon>Pseudomonadota</taxon>
        <taxon>Alphaproteobacteria</taxon>
        <taxon>Rickettsiales</taxon>
        <taxon>Rickettsiaceae</taxon>
        <taxon>Rickettsieae</taxon>
        <taxon>Rickettsia</taxon>
        <taxon>spotted fever group</taxon>
    </lineage>
</organism>
<gene>
    <name evidence="2" type="ordered locus">MCE_01970</name>
</gene>
<keyword evidence="1" id="KW-0472">Membrane</keyword>
<keyword evidence="1" id="KW-1133">Transmembrane helix</keyword>
<dbReference type="KEGG" id="ram:MCE_01970"/>
<proteinExistence type="predicted"/>